<organism evidence="1 2">
    <name type="scientific">Nelumbo nucifera</name>
    <name type="common">Sacred lotus</name>
    <dbReference type="NCBI Taxonomy" id="4432"/>
    <lineage>
        <taxon>Eukaryota</taxon>
        <taxon>Viridiplantae</taxon>
        <taxon>Streptophyta</taxon>
        <taxon>Embryophyta</taxon>
        <taxon>Tracheophyta</taxon>
        <taxon>Spermatophyta</taxon>
        <taxon>Magnoliopsida</taxon>
        <taxon>Proteales</taxon>
        <taxon>Nelumbonaceae</taxon>
        <taxon>Nelumbo</taxon>
    </lineage>
</organism>
<accession>A0A822XH55</accession>
<dbReference type="Proteomes" id="UP000607653">
    <property type="component" value="Unassembled WGS sequence"/>
</dbReference>
<keyword evidence="2" id="KW-1185">Reference proteome</keyword>
<dbReference type="EMBL" id="DUZY01000001">
    <property type="protein sequence ID" value="DAD18369.1"/>
    <property type="molecule type" value="Genomic_DNA"/>
</dbReference>
<evidence type="ECO:0000313" key="2">
    <source>
        <dbReference type="Proteomes" id="UP000607653"/>
    </source>
</evidence>
<gene>
    <name evidence="1" type="ORF">HUJ06_019832</name>
</gene>
<evidence type="ECO:0000313" key="1">
    <source>
        <dbReference type="EMBL" id="DAD18369.1"/>
    </source>
</evidence>
<dbReference type="AlphaFoldDB" id="A0A822XH55"/>
<comment type="caution">
    <text evidence="1">The sequence shown here is derived from an EMBL/GenBank/DDBJ whole genome shotgun (WGS) entry which is preliminary data.</text>
</comment>
<protein>
    <submittedName>
        <fullName evidence="1">Uncharacterized protein</fullName>
    </submittedName>
</protein>
<sequence length="38" mass="4570">MGNDKSCLWHAKDLFEREVKDEHFCIRFASIENCKKIQ</sequence>
<reference evidence="1 2" key="1">
    <citation type="journal article" date="2020" name="Mol. Biol. Evol.">
        <title>Distinct Expression and Methylation Patterns for Genes with Different Fates following a Single Whole-Genome Duplication in Flowering Plants.</title>
        <authorList>
            <person name="Shi T."/>
            <person name="Rahmani R.S."/>
            <person name="Gugger P.F."/>
            <person name="Wang M."/>
            <person name="Li H."/>
            <person name="Zhang Y."/>
            <person name="Li Z."/>
            <person name="Wang Q."/>
            <person name="Van de Peer Y."/>
            <person name="Marchal K."/>
            <person name="Chen J."/>
        </authorList>
    </citation>
    <scope>NUCLEOTIDE SEQUENCE [LARGE SCALE GENOMIC DNA]</scope>
    <source>
        <tissue evidence="1">Leaf</tissue>
    </source>
</reference>
<name>A0A822XH55_NELNU</name>
<proteinExistence type="predicted"/>